<dbReference type="CDD" id="cd00610">
    <property type="entry name" value="OAT_like"/>
    <property type="match status" value="1"/>
</dbReference>
<dbReference type="HAMAP" id="MF_01107">
    <property type="entry name" value="ArgD_aminotrans_3"/>
    <property type="match status" value="1"/>
</dbReference>
<organism evidence="6 7">
    <name type="scientific">Fictibacillus aquaticus</name>
    <dbReference type="NCBI Taxonomy" id="2021314"/>
    <lineage>
        <taxon>Bacteria</taxon>
        <taxon>Bacillati</taxon>
        <taxon>Bacillota</taxon>
        <taxon>Bacilli</taxon>
        <taxon>Bacillales</taxon>
        <taxon>Fictibacillaceae</taxon>
        <taxon>Fictibacillus</taxon>
    </lineage>
</organism>
<keyword evidence="3 5" id="KW-0808">Transferase</keyword>
<feature type="binding site" evidence="5">
    <location>
        <position position="265"/>
    </location>
    <ligand>
        <name>pyridoxal 5'-phosphate</name>
        <dbReference type="ChEBI" id="CHEBI:597326"/>
    </ligand>
</feature>
<comment type="miscellaneous">
    <text evidence="5">May also have succinyldiaminopimelate aminotransferase activity, thus carrying out the corresponding step in lysine biosynthesis.</text>
</comment>
<dbReference type="FunFam" id="3.40.640.10:FF:000004">
    <property type="entry name" value="Acetylornithine aminotransferase"/>
    <property type="match status" value="1"/>
</dbReference>
<comment type="pathway">
    <text evidence="5">Amino-acid biosynthesis; L-arginine biosynthesis; N(2)-acetyl-L-ornithine from L-glutamate: step 4/4.</text>
</comment>
<comment type="subcellular location">
    <subcellularLocation>
        <location evidence="5">Cytoplasm</location>
    </subcellularLocation>
</comment>
<evidence type="ECO:0000256" key="5">
    <source>
        <dbReference type="HAMAP-Rule" id="MF_01107"/>
    </source>
</evidence>
<sequence>MSSLFPTYARKPVSFAEGKGTTLIDENGKSYLDFTSGIAVVNLGHGHEAPLNALKEQGEKLWHVSNLFENTLQEELAAILTQNTPFDLAFFCNSGAEANEAAIKLAKKHTGKNKIITFQQSFHGRTFAAMSATGQEKIKAGYGPMVSEFAILPFNDSEALLNEADENTAAVMLEVIQGEGGIIPAEPAFLEAVQEVCDEKGILLIVDEIQTGIGRTGKRYAYEHTILTPDIATVAKGLGNGYPIGAMLGKSYLRETFGPGSHGTTFGGSPLASAVGKAVVQTIFQEGFLSNTENIGNLLMNMLQEELADNPVVREIRGKGLLIGIECTISASAIADELLNSGLLVVPAGTNVIRLLPPLTVTIEEIKQAVETIKMVLEKQRTLQQTT</sequence>
<dbReference type="Gene3D" id="3.90.1150.10">
    <property type="entry name" value="Aspartate Aminotransferase, domain 1"/>
    <property type="match status" value="1"/>
</dbReference>
<reference evidence="6 7" key="1">
    <citation type="submission" date="2017-07" db="EMBL/GenBank/DDBJ databases">
        <title>Fictibacillus sp. nov. GDSW-R2A3 Genome sequencing and assembly.</title>
        <authorList>
            <person name="Mayilraj S."/>
        </authorList>
    </citation>
    <scope>NUCLEOTIDE SEQUENCE [LARGE SCALE GENOMIC DNA]</scope>
    <source>
        <strain evidence="6 7">GDSW-R2A3</strain>
    </source>
</reference>
<comment type="similarity">
    <text evidence="5">Belongs to the class-III pyridoxal-phosphate-dependent aminotransferase family. ArgD subfamily.</text>
</comment>
<evidence type="ECO:0000256" key="2">
    <source>
        <dbReference type="ARBA" id="ARBA00022605"/>
    </source>
</evidence>
<keyword evidence="7" id="KW-1185">Reference proteome</keyword>
<dbReference type="InterPro" id="IPR015421">
    <property type="entry name" value="PyrdxlP-dep_Trfase_major"/>
</dbReference>
<keyword evidence="4 5" id="KW-0663">Pyridoxal phosphate</keyword>
<feature type="binding site" evidence="5">
    <location>
        <position position="264"/>
    </location>
    <ligand>
        <name>N(2)-acetyl-L-ornithine</name>
        <dbReference type="ChEBI" id="CHEBI:57805"/>
    </ligand>
</feature>
<evidence type="ECO:0000256" key="4">
    <source>
        <dbReference type="ARBA" id="ARBA00022898"/>
    </source>
</evidence>
<evidence type="ECO:0000256" key="1">
    <source>
        <dbReference type="ARBA" id="ARBA00022576"/>
    </source>
</evidence>
<dbReference type="OrthoDB" id="9807885at2"/>
<dbReference type="InterPro" id="IPR005814">
    <property type="entry name" value="Aminotrans_3"/>
</dbReference>
<dbReference type="GO" id="GO:0005737">
    <property type="term" value="C:cytoplasm"/>
    <property type="evidence" value="ECO:0007669"/>
    <property type="project" value="UniProtKB-SubCell"/>
</dbReference>
<dbReference type="NCBIfam" id="NF002325">
    <property type="entry name" value="PRK01278.1"/>
    <property type="match status" value="1"/>
</dbReference>
<comment type="caution">
    <text evidence="6">The sequence shown here is derived from an EMBL/GenBank/DDBJ whole genome shotgun (WGS) entry which is preliminary data.</text>
</comment>
<keyword evidence="1 5" id="KW-0032">Aminotransferase</keyword>
<dbReference type="InterPro" id="IPR004636">
    <property type="entry name" value="AcOrn/SuccOrn_fam"/>
</dbReference>
<dbReference type="EC" id="2.6.1.11" evidence="5"/>
<evidence type="ECO:0000256" key="3">
    <source>
        <dbReference type="ARBA" id="ARBA00022679"/>
    </source>
</evidence>
<dbReference type="Proteomes" id="UP000215059">
    <property type="component" value="Unassembled WGS sequence"/>
</dbReference>
<keyword evidence="2 5" id="KW-0028">Amino-acid biosynthesis</keyword>
<dbReference type="PIRSF" id="PIRSF000521">
    <property type="entry name" value="Transaminase_4ab_Lys_Orn"/>
    <property type="match status" value="1"/>
</dbReference>
<dbReference type="InterPro" id="IPR015424">
    <property type="entry name" value="PyrdxlP-dep_Trfase"/>
</dbReference>
<dbReference type="Pfam" id="PF00202">
    <property type="entry name" value="Aminotran_3"/>
    <property type="match status" value="1"/>
</dbReference>
<feature type="binding site" evidence="5">
    <location>
        <position position="122"/>
    </location>
    <ligand>
        <name>pyridoxal 5'-phosphate</name>
        <dbReference type="ChEBI" id="CHEBI:597326"/>
    </ligand>
</feature>
<dbReference type="PANTHER" id="PTHR11986:SF79">
    <property type="entry name" value="ACETYLORNITHINE AMINOTRANSFERASE, MITOCHONDRIAL"/>
    <property type="match status" value="1"/>
</dbReference>
<dbReference type="RefSeq" id="WP_094253910.1">
    <property type="nucleotide sequence ID" value="NZ_JBHLXL010000001.1"/>
</dbReference>
<feature type="binding site" evidence="5">
    <location>
        <position position="125"/>
    </location>
    <ligand>
        <name>N(2)-acetyl-L-ornithine</name>
        <dbReference type="ChEBI" id="CHEBI:57805"/>
    </ligand>
</feature>
<evidence type="ECO:0000313" key="6">
    <source>
        <dbReference type="EMBL" id="OYD56344.1"/>
    </source>
</evidence>
<dbReference type="AlphaFoldDB" id="A0A235F570"/>
<accession>A0A235F570</accession>
<dbReference type="GO" id="GO:0042802">
    <property type="term" value="F:identical protein binding"/>
    <property type="evidence" value="ECO:0007669"/>
    <property type="project" value="TreeGrafter"/>
</dbReference>
<dbReference type="GO" id="GO:0030170">
    <property type="term" value="F:pyridoxal phosphate binding"/>
    <property type="evidence" value="ECO:0007669"/>
    <property type="project" value="InterPro"/>
</dbReference>
<dbReference type="NCBIfam" id="TIGR00707">
    <property type="entry name" value="argD"/>
    <property type="match status" value="1"/>
</dbReference>
<dbReference type="PROSITE" id="PS00600">
    <property type="entry name" value="AA_TRANSFER_CLASS_3"/>
    <property type="match status" value="1"/>
</dbReference>
<comment type="cofactor">
    <cofactor evidence="5">
        <name>pyridoxal 5'-phosphate</name>
        <dbReference type="ChEBI" id="CHEBI:597326"/>
    </cofactor>
    <text evidence="5">Binds 1 pyridoxal phosphate per subunit.</text>
</comment>
<evidence type="ECO:0000313" key="7">
    <source>
        <dbReference type="Proteomes" id="UP000215059"/>
    </source>
</evidence>
<dbReference type="PANTHER" id="PTHR11986">
    <property type="entry name" value="AMINOTRANSFERASE CLASS III"/>
    <property type="match status" value="1"/>
</dbReference>
<feature type="modified residue" description="N6-(pyridoxal phosphate)lysine" evidence="5">
    <location>
        <position position="236"/>
    </location>
</feature>
<dbReference type="UniPathway" id="UPA00068">
    <property type="reaction ID" value="UER00109"/>
</dbReference>
<dbReference type="GO" id="GO:0006526">
    <property type="term" value="P:L-arginine biosynthetic process"/>
    <property type="evidence" value="ECO:0007669"/>
    <property type="project" value="UniProtKB-UniRule"/>
</dbReference>
<dbReference type="EMBL" id="NOII01000018">
    <property type="protein sequence ID" value="OYD56344.1"/>
    <property type="molecule type" value="Genomic_DNA"/>
</dbReference>
<name>A0A235F570_9BACL</name>
<feature type="binding site" evidence="5">
    <location>
        <begin position="95"/>
        <end position="96"/>
    </location>
    <ligand>
        <name>pyridoxal 5'-phosphate</name>
        <dbReference type="ChEBI" id="CHEBI:597326"/>
    </ligand>
</feature>
<comment type="catalytic activity">
    <reaction evidence="5">
        <text>N(2)-acetyl-L-ornithine + 2-oxoglutarate = N-acetyl-L-glutamate 5-semialdehyde + L-glutamate</text>
        <dbReference type="Rhea" id="RHEA:18049"/>
        <dbReference type="ChEBI" id="CHEBI:16810"/>
        <dbReference type="ChEBI" id="CHEBI:29123"/>
        <dbReference type="ChEBI" id="CHEBI:29985"/>
        <dbReference type="ChEBI" id="CHEBI:57805"/>
        <dbReference type="EC" id="2.6.1.11"/>
    </reaction>
</comment>
<keyword evidence="5" id="KW-0055">Arginine biosynthesis</keyword>
<dbReference type="Gene3D" id="3.40.640.10">
    <property type="entry name" value="Type I PLP-dependent aspartate aminotransferase-like (Major domain)"/>
    <property type="match status" value="1"/>
</dbReference>
<dbReference type="InterPro" id="IPR050103">
    <property type="entry name" value="Class-III_PLP-dep_AT"/>
</dbReference>
<comment type="subunit">
    <text evidence="5">Homodimer.</text>
</comment>
<proteinExistence type="inferred from homology"/>
<dbReference type="InterPro" id="IPR015422">
    <property type="entry name" value="PyrdxlP-dep_Trfase_small"/>
</dbReference>
<dbReference type="GO" id="GO:0003992">
    <property type="term" value="F:N2-acetyl-L-ornithine:2-oxoglutarate 5-aminotransferase activity"/>
    <property type="evidence" value="ECO:0007669"/>
    <property type="project" value="UniProtKB-UniRule"/>
</dbReference>
<dbReference type="SUPFAM" id="SSF53383">
    <property type="entry name" value="PLP-dependent transferases"/>
    <property type="match status" value="1"/>
</dbReference>
<dbReference type="NCBIfam" id="NF002797">
    <property type="entry name" value="PRK02936.1"/>
    <property type="match status" value="1"/>
</dbReference>
<feature type="binding site" evidence="5">
    <location>
        <begin position="207"/>
        <end position="210"/>
    </location>
    <ligand>
        <name>pyridoxal 5'-phosphate</name>
        <dbReference type="ChEBI" id="CHEBI:597326"/>
    </ligand>
</feature>
<dbReference type="InterPro" id="IPR049704">
    <property type="entry name" value="Aminotrans_3_PPA_site"/>
</dbReference>
<protein>
    <recommendedName>
        <fullName evidence="5">Acetylornithine aminotransferase</fullName>
        <shortName evidence="5">ACOAT</shortName>
        <ecNumber evidence="5">2.6.1.11</ecNumber>
    </recommendedName>
</protein>
<keyword evidence="5" id="KW-0963">Cytoplasm</keyword>
<gene>
    <name evidence="5" type="primary">argD</name>
    <name evidence="6" type="ORF">CGZ90_17910</name>
</gene>